<feature type="transmembrane region" description="Helical" evidence="12">
    <location>
        <begin position="151"/>
        <end position="173"/>
    </location>
</feature>
<dbReference type="PANTHER" id="PTHR45436">
    <property type="entry name" value="SENSOR HISTIDINE KINASE YKOH"/>
    <property type="match status" value="1"/>
</dbReference>
<accession>A0A2T5BB74</accession>
<keyword evidence="11" id="KW-0902">Two-component regulatory system</keyword>
<comment type="catalytic activity">
    <reaction evidence="1">
        <text>ATP + protein L-histidine = ADP + protein N-phospho-L-histidine.</text>
        <dbReference type="EC" id="2.7.13.3"/>
    </reaction>
</comment>
<evidence type="ECO:0000256" key="8">
    <source>
        <dbReference type="ARBA" id="ARBA00022777"/>
    </source>
</evidence>
<evidence type="ECO:0000256" key="11">
    <source>
        <dbReference type="ARBA" id="ARBA00023012"/>
    </source>
</evidence>
<evidence type="ECO:0000256" key="3">
    <source>
        <dbReference type="ARBA" id="ARBA00012438"/>
    </source>
</evidence>
<dbReference type="EMBL" id="PZZZ01000003">
    <property type="protein sequence ID" value="PTM96216.1"/>
    <property type="molecule type" value="Genomic_DNA"/>
</dbReference>
<dbReference type="InterPro" id="IPR005467">
    <property type="entry name" value="His_kinase_dom"/>
</dbReference>
<dbReference type="InterPro" id="IPR003660">
    <property type="entry name" value="HAMP_dom"/>
</dbReference>
<keyword evidence="9" id="KW-0067">ATP-binding</keyword>
<comment type="subcellular location">
    <subcellularLocation>
        <location evidence="2">Membrane</location>
        <topology evidence="2">Multi-pass membrane protein</topology>
    </subcellularLocation>
</comment>
<evidence type="ECO:0000256" key="2">
    <source>
        <dbReference type="ARBA" id="ARBA00004141"/>
    </source>
</evidence>
<keyword evidence="10 12" id="KW-1133">Transmembrane helix</keyword>
<dbReference type="SMART" id="SM00388">
    <property type="entry name" value="HisKA"/>
    <property type="match status" value="1"/>
</dbReference>
<dbReference type="OrthoDB" id="9809766at2"/>
<feature type="transmembrane region" description="Helical" evidence="12">
    <location>
        <begin position="12"/>
        <end position="33"/>
    </location>
</feature>
<comment type="caution">
    <text evidence="15">The sequence shown here is derived from an EMBL/GenBank/DDBJ whole genome shotgun (WGS) entry which is preliminary data.</text>
</comment>
<dbReference type="Pfam" id="PF02518">
    <property type="entry name" value="HATPase_c"/>
    <property type="match status" value="1"/>
</dbReference>
<dbReference type="SUPFAM" id="SSF47384">
    <property type="entry name" value="Homodimeric domain of signal transducing histidine kinase"/>
    <property type="match status" value="1"/>
</dbReference>
<dbReference type="Proteomes" id="UP000241247">
    <property type="component" value="Unassembled WGS sequence"/>
</dbReference>
<protein>
    <recommendedName>
        <fullName evidence="3">histidine kinase</fullName>
        <ecNumber evidence="3">2.7.13.3</ecNumber>
    </recommendedName>
</protein>
<evidence type="ECO:0000256" key="12">
    <source>
        <dbReference type="SAM" id="Phobius"/>
    </source>
</evidence>
<organism evidence="15 16">
    <name type="scientific">Mycoplana dimorpha</name>
    <dbReference type="NCBI Taxonomy" id="28320"/>
    <lineage>
        <taxon>Bacteria</taxon>
        <taxon>Pseudomonadati</taxon>
        <taxon>Pseudomonadota</taxon>
        <taxon>Alphaproteobacteria</taxon>
        <taxon>Hyphomicrobiales</taxon>
        <taxon>Rhizobiaceae</taxon>
        <taxon>Mycoplana</taxon>
    </lineage>
</organism>
<evidence type="ECO:0000256" key="1">
    <source>
        <dbReference type="ARBA" id="ARBA00000085"/>
    </source>
</evidence>
<dbReference type="SUPFAM" id="SSF55874">
    <property type="entry name" value="ATPase domain of HSP90 chaperone/DNA topoisomerase II/histidine kinase"/>
    <property type="match status" value="1"/>
</dbReference>
<keyword evidence="8 15" id="KW-0418">Kinase</keyword>
<dbReference type="Pfam" id="PF00512">
    <property type="entry name" value="HisKA"/>
    <property type="match status" value="1"/>
</dbReference>
<evidence type="ECO:0000256" key="4">
    <source>
        <dbReference type="ARBA" id="ARBA00022553"/>
    </source>
</evidence>
<dbReference type="InterPro" id="IPR003594">
    <property type="entry name" value="HATPase_dom"/>
</dbReference>
<evidence type="ECO:0000256" key="5">
    <source>
        <dbReference type="ARBA" id="ARBA00022679"/>
    </source>
</evidence>
<name>A0A2T5BB74_MYCDI</name>
<dbReference type="PROSITE" id="PS50109">
    <property type="entry name" value="HIS_KIN"/>
    <property type="match status" value="1"/>
</dbReference>
<dbReference type="GO" id="GO:0005524">
    <property type="term" value="F:ATP binding"/>
    <property type="evidence" value="ECO:0007669"/>
    <property type="project" value="UniProtKB-KW"/>
</dbReference>
<dbReference type="CDD" id="cd00075">
    <property type="entry name" value="HATPase"/>
    <property type="match status" value="1"/>
</dbReference>
<dbReference type="Gene3D" id="1.10.287.130">
    <property type="match status" value="1"/>
</dbReference>
<dbReference type="PROSITE" id="PS50885">
    <property type="entry name" value="HAMP"/>
    <property type="match status" value="1"/>
</dbReference>
<dbReference type="SMART" id="SM00387">
    <property type="entry name" value="HATPase_c"/>
    <property type="match status" value="1"/>
</dbReference>
<dbReference type="RefSeq" id="WP_108002289.1">
    <property type="nucleotide sequence ID" value="NZ_JBHEEX010000002.1"/>
</dbReference>
<feature type="domain" description="HAMP" evidence="14">
    <location>
        <begin position="174"/>
        <end position="226"/>
    </location>
</feature>
<keyword evidence="5" id="KW-0808">Transferase</keyword>
<gene>
    <name evidence="15" type="ORF">C7449_103230</name>
</gene>
<evidence type="ECO:0000256" key="6">
    <source>
        <dbReference type="ARBA" id="ARBA00022692"/>
    </source>
</evidence>
<dbReference type="Gene3D" id="1.20.5.1040">
    <property type="entry name" value="Sensor protein qsec"/>
    <property type="match status" value="1"/>
</dbReference>
<keyword evidence="7" id="KW-0547">Nucleotide-binding</keyword>
<feature type="domain" description="Histidine kinase" evidence="13">
    <location>
        <begin position="234"/>
        <end position="445"/>
    </location>
</feature>
<reference evidence="15 16" key="1">
    <citation type="submission" date="2018-04" db="EMBL/GenBank/DDBJ databases">
        <title>Genomic Encyclopedia of Type Strains, Phase IV (KMG-IV): sequencing the most valuable type-strain genomes for metagenomic binning, comparative biology and taxonomic classification.</title>
        <authorList>
            <person name="Goeker M."/>
        </authorList>
    </citation>
    <scope>NUCLEOTIDE SEQUENCE [LARGE SCALE GENOMIC DNA]</scope>
    <source>
        <strain evidence="15 16">DSM 7138</strain>
    </source>
</reference>
<dbReference type="InterPro" id="IPR050428">
    <property type="entry name" value="TCS_sensor_his_kinase"/>
</dbReference>
<dbReference type="Gene3D" id="3.30.565.10">
    <property type="entry name" value="Histidine kinase-like ATPase, C-terminal domain"/>
    <property type="match status" value="1"/>
</dbReference>
<dbReference type="InterPro" id="IPR036890">
    <property type="entry name" value="HATPase_C_sf"/>
</dbReference>
<evidence type="ECO:0000256" key="9">
    <source>
        <dbReference type="ARBA" id="ARBA00022840"/>
    </source>
</evidence>
<evidence type="ECO:0000259" key="14">
    <source>
        <dbReference type="PROSITE" id="PS50885"/>
    </source>
</evidence>
<evidence type="ECO:0000256" key="7">
    <source>
        <dbReference type="ARBA" id="ARBA00022741"/>
    </source>
</evidence>
<evidence type="ECO:0000259" key="13">
    <source>
        <dbReference type="PROSITE" id="PS50109"/>
    </source>
</evidence>
<dbReference type="GO" id="GO:0000155">
    <property type="term" value="F:phosphorelay sensor kinase activity"/>
    <property type="evidence" value="ECO:0007669"/>
    <property type="project" value="InterPro"/>
</dbReference>
<dbReference type="PANTHER" id="PTHR45436:SF14">
    <property type="entry name" value="SENSOR PROTEIN QSEC"/>
    <property type="match status" value="1"/>
</dbReference>
<keyword evidence="16" id="KW-1185">Reference proteome</keyword>
<keyword evidence="12" id="KW-0472">Membrane</keyword>
<dbReference type="AlphaFoldDB" id="A0A2T5BB74"/>
<keyword evidence="4" id="KW-0597">Phosphoprotein</keyword>
<sequence length="453" mass="49532">MRERSITRRLILSMAGAIAALWLLAAGLGVMVMQDEFGEIFDSALQETAERLLILFVDDIERSKAAPDGHLDSIIAATGKEYLVYQLRDDQGQVLLRSHDAPAAPFDVPLKRGFWRDASFRFYTTSSSDGTLYLQMADALADRREALVEGALALLLPVLLLVPASIGLVWLIVRRSMKPIDELRQAIAGKDGGNLAVIAREGLPRELLPIVRSINLLLSRLRAVLEAEREFTANSAHELRTPIAGALAQTQVLIEELPNGPRKARARQVETSLVHLSRLAEKMLQLARAEAGIGVGDAPVDLARVLELVVLDFQRDPQFSSRLRLERAEGAMLRRVASEDGFAIAVRNLIENALVHGAAEAPVEVRLEQDGTVRIINDGQVLAGWELELIRKRFGRGRTAASGSGLGLSIAERLLGHMDARLELLSPPPGRRSGLEARIRFEPDLPAVTAPTA</sequence>
<dbReference type="CDD" id="cd00082">
    <property type="entry name" value="HisKA"/>
    <property type="match status" value="1"/>
</dbReference>
<keyword evidence="6 12" id="KW-0812">Transmembrane</keyword>
<dbReference type="GO" id="GO:0005886">
    <property type="term" value="C:plasma membrane"/>
    <property type="evidence" value="ECO:0007669"/>
    <property type="project" value="TreeGrafter"/>
</dbReference>
<dbReference type="InterPro" id="IPR036097">
    <property type="entry name" value="HisK_dim/P_sf"/>
</dbReference>
<evidence type="ECO:0000256" key="10">
    <source>
        <dbReference type="ARBA" id="ARBA00022989"/>
    </source>
</evidence>
<proteinExistence type="predicted"/>
<evidence type="ECO:0000313" key="16">
    <source>
        <dbReference type="Proteomes" id="UP000241247"/>
    </source>
</evidence>
<evidence type="ECO:0000313" key="15">
    <source>
        <dbReference type="EMBL" id="PTM96216.1"/>
    </source>
</evidence>
<dbReference type="EC" id="2.7.13.3" evidence="3"/>
<dbReference type="InterPro" id="IPR003661">
    <property type="entry name" value="HisK_dim/P_dom"/>
</dbReference>